<evidence type="ECO:0000256" key="6">
    <source>
        <dbReference type="HAMAP-Rule" id="MF_02205"/>
    </source>
</evidence>
<evidence type="ECO:0000256" key="1">
    <source>
        <dbReference type="ARBA" id="ARBA00022485"/>
    </source>
</evidence>
<keyword evidence="6" id="KW-0408">Iron</keyword>
<dbReference type="GO" id="GO:0009432">
    <property type="term" value="P:SOS response"/>
    <property type="evidence" value="ECO:0007669"/>
    <property type="project" value="TreeGrafter"/>
</dbReference>
<dbReference type="Proteomes" id="UP000294980">
    <property type="component" value="Unassembled WGS sequence"/>
</dbReference>
<evidence type="ECO:0000256" key="2">
    <source>
        <dbReference type="ARBA" id="ARBA00022741"/>
    </source>
</evidence>
<dbReference type="GO" id="GO:0016887">
    <property type="term" value="F:ATP hydrolysis activity"/>
    <property type="evidence" value="ECO:0007669"/>
    <property type="project" value="RHEA"/>
</dbReference>
<evidence type="ECO:0000313" key="9">
    <source>
        <dbReference type="Proteomes" id="UP000294980"/>
    </source>
</evidence>
<evidence type="ECO:0000256" key="4">
    <source>
        <dbReference type="ARBA" id="ARBA00022840"/>
    </source>
</evidence>
<dbReference type="NCBIfam" id="NF008729">
    <property type="entry name" value="PRK11747.1"/>
    <property type="match status" value="1"/>
</dbReference>
<evidence type="ECO:0000259" key="7">
    <source>
        <dbReference type="PROSITE" id="PS51193"/>
    </source>
</evidence>
<proteinExistence type="inferred from homology"/>
<feature type="binding site" evidence="6">
    <location>
        <position position="219"/>
    </location>
    <ligand>
        <name>[4Fe-4S] cluster</name>
        <dbReference type="ChEBI" id="CHEBI:49883"/>
    </ligand>
</feature>
<dbReference type="InterPro" id="IPR027417">
    <property type="entry name" value="P-loop_NTPase"/>
</dbReference>
<keyword evidence="3 6" id="KW-0378">Hydrolase</keyword>
<evidence type="ECO:0000313" key="8">
    <source>
        <dbReference type="EMBL" id="TCO77261.1"/>
    </source>
</evidence>
<reference evidence="8 9" key="1">
    <citation type="submission" date="2019-03" db="EMBL/GenBank/DDBJ databases">
        <title>Genomic Encyclopedia of Type Strains, Phase IV (KMG-IV): sequencing the most valuable type-strain genomes for metagenomic binning, comparative biology and taxonomic classification.</title>
        <authorList>
            <person name="Goeker M."/>
        </authorList>
    </citation>
    <scope>NUCLEOTIDE SEQUENCE [LARGE SCALE GENOMIC DNA]</scope>
    <source>
        <strain evidence="8 9">DSM 23344</strain>
    </source>
</reference>
<keyword evidence="2 6" id="KW-0547">Nucleotide-binding</keyword>
<dbReference type="InterPro" id="IPR006555">
    <property type="entry name" value="ATP-dep_Helicase_C"/>
</dbReference>
<dbReference type="PANTHER" id="PTHR11472">
    <property type="entry name" value="DNA REPAIR DEAD HELICASE RAD3/XP-D SUBFAMILY MEMBER"/>
    <property type="match status" value="1"/>
</dbReference>
<dbReference type="InterPro" id="IPR039000">
    <property type="entry name" value="DinG_proteobact"/>
</dbReference>
<keyword evidence="6" id="KW-0411">Iron-sulfur</keyword>
<dbReference type="GO" id="GO:0006281">
    <property type="term" value="P:DNA repair"/>
    <property type="evidence" value="ECO:0007669"/>
    <property type="project" value="TreeGrafter"/>
</dbReference>
<dbReference type="GO" id="GO:0046872">
    <property type="term" value="F:metal ion binding"/>
    <property type="evidence" value="ECO:0007669"/>
    <property type="project" value="UniProtKB-KW"/>
</dbReference>
<dbReference type="SMART" id="SM00491">
    <property type="entry name" value="HELICc2"/>
    <property type="match status" value="1"/>
</dbReference>
<accession>A0A4R2KSE0</accession>
<comment type="caution">
    <text evidence="8">The sequence shown here is derived from an EMBL/GenBank/DDBJ whole genome shotgun (WGS) entry which is preliminary data.</text>
</comment>
<comment type="similarity">
    <text evidence="6">Belongs to the helicase family. DinG subfamily. Type 1 sub-subfamily.</text>
</comment>
<dbReference type="GO" id="GO:0043139">
    <property type="term" value="F:5'-3' DNA helicase activity"/>
    <property type="evidence" value="ECO:0007669"/>
    <property type="project" value="UniProtKB-UniRule"/>
</dbReference>
<evidence type="ECO:0000256" key="5">
    <source>
        <dbReference type="ARBA" id="ARBA00023125"/>
    </source>
</evidence>
<keyword evidence="1 6" id="KW-0004">4Fe-4S</keyword>
<organism evidence="8 9">
    <name type="scientific">Chromatocurvus halotolerans</name>
    <dbReference type="NCBI Taxonomy" id="1132028"/>
    <lineage>
        <taxon>Bacteria</taxon>
        <taxon>Pseudomonadati</taxon>
        <taxon>Pseudomonadota</taxon>
        <taxon>Gammaproteobacteria</taxon>
        <taxon>Cellvibrionales</taxon>
        <taxon>Halieaceae</taxon>
        <taxon>Chromatocurvus</taxon>
    </lineage>
</organism>
<dbReference type="EC" id="5.6.2.3" evidence="6"/>
<dbReference type="InterPro" id="IPR014013">
    <property type="entry name" value="Helic_SF1/SF2_ATP-bd_DinG/Rad3"/>
</dbReference>
<comment type="function">
    <text evidence="6">DNA-dependent ATPase and 5'-3' DNA helicase. Unwinds D-loops, R-loops, forked DNA and G-quadruplex DNA.</text>
</comment>
<dbReference type="GO" id="GO:0033677">
    <property type="term" value="F:DNA/RNA helicase activity"/>
    <property type="evidence" value="ECO:0007669"/>
    <property type="project" value="TreeGrafter"/>
</dbReference>
<keyword evidence="5 6" id="KW-0238">DNA-binding</keyword>
<dbReference type="PROSITE" id="PS51193">
    <property type="entry name" value="HELICASE_ATP_BIND_2"/>
    <property type="match status" value="1"/>
</dbReference>
<dbReference type="AlphaFoldDB" id="A0A4R2KSE0"/>
<keyword evidence="9" id="KW-1185">Reference proteome</keyword>
<comment type="cofactor">
    <cofactor evidence="6">
        <name>[4Fe-4S] cluster</name>
        <dbReference type="ChEBI" id="CHEBI:49883"/>
    </cofactor>
    <text evidence="6">Binds 1 [4Fe-4S] cluster.</text>
</comment>
<feature type="binding site" evidence="6">
    <location>
        <position position="224"/>
    </location>
    <ligand>
        <name>[4Fe-4S] cluster</name>
        <dbReference type="ChEBI" id="CHEBI:49883"/>
    </ligand>
</feature>
<sequence>MQCAARFCCAISAAPTLLADEVKDTIREAYNAVIAARGLVPRWGQRQMIAEIARTLGRIPEAGESTSEGPAICVVEAGTGTGKTIAYSLAAIPLARARRKRLVVATATVALQEQFINKDLPDIRVSSGLEFSVALAKGRRRYVCLSKLDRHLEQRETSQASIPLYPDEMPAAAIQNALPVYEEMVEALARGDWDGDRDNWSGQASDELWLSVTTDHSQCTGRRCPNVGQCSFFRARDALESADIIVSNHDLVLSDLALGGGVILPAPEDVIYIFDEGHHLPDKALNHFSSFCRLHSTRQWLQDSGKSLAQASTSLAQMTGLERAVAAMPEDMAELSRSLQVLEEQLSELAPGEATSGGRDSDRWRFPNGHVPAPLQTLASGLAGGFGRLAETLARIEARLEDAVEEGDSGFDRAELEDWHLAVAGIRGRCESALALWQDYAVSGKEEEPPRARWMNRVPVGGQEGYELCCSPILANDILTEHLWSRAAGVVVTSATITALNRFDRFIQRSGVPEDAVFKVVASPFDYANATFAVPAMQSDAGDAEAHTAELVTLLPALLADNAAALVLFGSRRQMQAVVAGIAGGLGERLLVQDDYSKQEILRRHREAVDAGRGSVIFGLASFAEGVDLPGGYCRHVVIAKIPFAVPDSPLEAALAEWIDSRGGNAFMEISVPDAALRLVQASGRLLRTENDSGRVTLCDRRILTRRYGREILDSLPPFRRELGPAGSGPART</sequence>
<keyword evidence="6" id="KW-0479">Metal-binding</keyword>
<dbReference type="EMBL" id="SLWX01000003">
    <property type="protein sequence ID" value="TCO77261.1"/>
    <property type="molecule type" value="Genomic_DNA"/>
</dbReference>
<evidence type="ECO:0000256" key="3">
    <source>
        <dbReference type="ARBA" id="ARBA00022801"/>
    </source>
</evidence>
<feature type="binding site" evidence="6">
    <location>
        <position position="230"/>
    </location>
    <ligand>
        <name>[4Fe-4S] cluster</name>
        <dbReference type="ChEBI" id="CHEBI:49883"/>
    </ligand>
</feature>
<dbReference type="Pfam" id="PF13307">
    <property type="entry name" value="Helicase_C_2"/>
    <property type="match status" value="1"/>
</dbReference>
<dbReference type="GO" id="GO:0005524">
    <property type="term" value="F:ATP binding"/>
    <property type="evidence" value="ECO:0007669"/>
    <property type="project" value="UniProtKB-UniRule"/>
</dbReference>
<keyword evidence="6" id="KW-0413">Isomerase</keyword>
<keyword evidence="4 6" id="KW-0067">ATP-binding</keyword>
<feature type="domain" description="Helicase ATP-binding" evidence="7">
    <location>
        <begin position="31"/>
        <end position="325"/>
    </location>
</feature>
<keyword evidence="6 8" id="KW-0347">Helicase</keyword>
<dbReference type="HAMAP" id="MF_02205">
    <property type="entry name" value="DinG_proteobact"/>
    <property type="match status" value="1"/>
</dbReference>
<gene>
    <name evidence="6" type="primary">dinG</name>
    <name evidence="8" type="ORF">EV688_103276</name>
</gene>
<dbReference type="GO" id="GO:0051539">
    <property type="term" value="F:4 iron, 4 sulfur cluster binding"/>
    <property type="evidence" value="ECO:0007669"/>
    <property type="project" value="UniProtKB-UniRule"/>
</dbReference>
<dbReference type="Gene3D" id="3.40.50.300">
    <property type="entry name" value="P-loop containing nucleotide triphosphate hydrolases"/>
    <property type="match status" value="2"/>
</dbReference>
<feature type="binding site" evidence="6">
    <location>
        <position position="144"/>
    </location>
    <ligand>
        <name>[4Fe-4S] cluster</name>
        <dbReference type="ChEBI" id="CHEBI:49883"/>
    </ligand>
</feature>
<dbReference type="PANTHER" id="PTHR11472:SF59">
    <property type="entry name" value="ATP-DEPENDENT DNA HELICASE DING"/>
    <property type="match status" value="1"/>
</dbReference>
<protein>
    <recommendedName>
        <fullName evidence="6">ATP-dependent DNA helicase DinG</fullName>
        <ecNumber evidence="6">5.6.2.3</ecNumber>
    </recommendedName>
    <alternativeName>
        <fullName evidence="6">DNA 5'-3' helicase DinG</fullName>
    </alternativeName>
</protein>
<name>A0A4R2KSE0_9GAMM</name>
<dbReference type="InterPro" id="IPR045028">
    <property type="entry name" value="DinG/Rad3-like"/>
</dbReference>
<dbReference type="SUPFAM" id="SSF52540">
    <property type="entry name" value="P-loop containing nucleoside triphosphate hydrolases"/>
    <property type="match status" value="1"/>
</dbReference>
<dbReference type="GO" id="GO:0003677">
    <property type="term" value="F:DNA binding"/>
    <property type="evidence" value="ECO:0007669"/>
    <property type="project" value="UniProtKB-UniRule"/>
</dbReference>
<comment type="catalytic activity">
    <reaction evidence="6">
        <text>ATP + H2O = ADP + phosphate + H(+)</text>
        <dbReference type="Rhea" id="RHEA:13065"/>
        <dbReference type="ChEBI" id="CHEBI:15377"/>
        <dbReference type="ChEBI" id="CHEBI:15378"/>
        <dbReference type="ChEBI" id="CHEBI:30616"/>
        <dbReference type="ChEBI" id="CHEBI:43474"/>
        <dbReference type="ChEBI" id="CHEBI:456216"/>
        <dbReference type="EC" id="5.6.2.3"/>
    </reaction>
</comment>